<evidence type="ECO:0000313" key="3">
    <source>
        <dbReference type="EMBL" id="BCA84714.1"/>
    </source>
</evidence>
<evidence type="ECO:0000259" key="2">
    <source>
        <dbReference type="Pfam" id="PF05043"/>
    </source>
</evidence>
<sequence length="526" mass="62552">MLLSPLILEDAARQKISVMEFFSDKEAGTYSINYLCSELNLSYTTLSTLTQEIHENLLNLVAEPFLITNGKILWQPANYQHNEYIQYLVRTSIPYNFILYSLTKPEVTFEKFCEDFYLSQSTILRKLRPLKKYLNSFGIRLLASKMKIAGNEAMLRMFYTTYLWAGNLGKDIHLSQFDFSDERAIMRKLQFDKACFMHPREIFLRLAVNRLRAQQGHKLELPKFKTLPFSKFLPELTSYCQKFITDPQQAYIQGRFISYMLYFTPFYINIYDFRIKELNDYYEALKKNKNSLINLIEEYEQYFFTELIPKTTPSYEETFLLRINLFVTFMNYITYQGDVPLIMDITRQKQTHEHDAYLELLKRNGEFFRRICRRKDFAWLTNCYDDLIEDITYVILPTFKKCCDDQILNVGILTIPDYFIMQTIKEVLEQFGFVKVYFTNFDDPNIDFFISTFDTLLPDNLTKPNFIIDLIADNNYEKELFAQLWNTYRKKVLQRSRLQKKSCQQFSYPLNDSSNPSISTDFDAAK</sequence>
<protein>
    <recommendedName>
        <fullName evidence="2">Mga helix-turn-helix domain-containing protein</fullName>
    </recommendedName>
</protein>
<accession>A0A679ILN7</accession>
<organism evidence="3 4">
    <name type="scientific">Enterococcus saigonensis</name>
    <dbReference type="NCBI Taxonomy" id="1805431"/>
    <lineage>
        <taxon>Bacteria</taxon>
        <taxon>Bacillati</taxon>
        <taxon>Bacillota</taxon>
        <taxon>Bacilli</taxon>
        <taxon>Lactobacillales</taxon>
        <taxon>Enterococcaceae</taxon>
        <taxon>Enterococcus</taxon>
    </lineage>
</organism>
<keyword evidence="4" id="KW-1185">Reference proteome</keyword>
<feature type="domain" description="Mga helix-turn-helix" evidence="2">
    <location>
        <begin position="78"/>
        <end position="162"/>
    </location>
</feature>
<dbReference type="InterPro" id="IPR036388">
    <property type="entry name" value="WH-like_DNA-bd_sf"/>
</dbReference>
<feature type="coiled-coil region" evidence="1">
    <location>
        <begin position="275"/>
        <end position="302"/>
    </location>
</feature>
<dbReference type="Proteomes" id="UP000502998">
    <property type="component" value="Chromosome"/>
</dbReference>
<gene>
    <name evidence="3" type="ORF">EsVE80_02370</name>
</gene>
<dbReference type="Gene3D" id="1.10.10.10">
    <property type="entry name" value="Winged helix-like DNA-binding domain superfamily/Winged helix DNA-binding domain"/>
    <property type="match status" value="1"/>
</dbReference>
<name>A0A679ILN7_9ENTE</name>
<dbReference type="RefSeq" id="WP_173102100.1">
    <property type="nucleotide sequence ID" value="NZ_AP022822.1"/>
</dbReference>
<proteinExistence type="predicted"/>
<evidence type="ECO:0000256" key="1">
    <source>
        <dbReference type="SAM" id="Coils"/>
    </source>
</evidence>
<dbReference type="AlphaFoldDB" id="A0A679ILN7"/>
<dbReference type="InterPro" id="IPR007737">
    <property type="entry name" value="Mga_HTH"/>
</dbReference>
<reference evidence="3 4" key="1">
    <citation type="submission" date="2020-02" db="EMBL/GenBank/DDBJ databases">
        <title>Characterization of vanA genotype vancomycin-resistant Enterococcus saigonensis VE80.</title>
        <authorList>
            <person name="Harada T."/>
            <person name="Motooka D."/>
            <person name="Nakamura S."/>
            <person name="Yamamoto Y."/>
            <person name="Kawahara R."/>
            <person name="Kawatsu K."/>
        </authorList>
    </citation>
    <scope>NUCLEOTIDE SEQUENCE [LARGE SCALE GENOMIC DNA]</scope>
    <source>
        <strain evidence="3 4">VE80</strain>
    </source>
</reference>
<dbReference type="Pfam" id="PF05043">
    <property type="entry name" value="Mga"/>
    <property type="match status" value="1"/>
</dbReference>
<keyword evidence="1" id="KW-0175">Coiled coil</keyword>
<dbReference type="KEGG" id="esg:EsVE80_02370"/>
<dbReference type="EMBL" id="AP022822">
    <property type="protein sequence ID" value="BCA84714.1"/>
    <property type="molecule type" value="Genomic_DNA"/>
</dbReference>
<evidence type="ECO:0000313" key="4">
    <source>
        <dbReference type="Proteomes" id="UP000502998"/>
    </source>
</evidence>